<dbReference type="InterPro" id="IPR001732">
    <property type="entry name" value="UDP-Glc/GDP-Man_DH_N"/>
</dbReference>
<evidence type="ECO:0000313" key="4">
    <source>
        <dbReference type="EMBL" id="CAF4315562.1"/>
    </source>
</evidence>
<dbReference type="PANTHER" id="PTHR11374:SF3">
    <property type="entry name" value="UDP-GLUCOSE 6-DEHYDROGENASE"/>
    <property type="match status" value="1"/>
</dbReference>
<evidence type="ECO:0000256" key="1">
    <source>
        <dbReference type="ARBA" id="ARBA00047473"/>
    </source>
</evidence>
<gene>
    <name evidence="3" type="ORF">OVA965_LOCUS38143</name>
    <name evidence="4" type="ORF">TMI583_LOCUS39301</name>
</gene>
<dbReference type="GO" id="GO:0006024">
    <property type="term" value="P:glycosaminoglycan biosynthetic process"/>
    <property type="evidence" value="ECO:0007669"/>
    <property type="project" value="TreeGrafter"/>
</dbReference>
<evidence type="ECO:0000259" key="2">
    <source>
        <dbReference type="Pfam" id="PF03721"/>
    </source>
</evidence>
<comment type="caution">
    <text evidence="3">The sequence shown here is derived from an EMBL/GenBank/DDBJ whole genome shotgun (WGS) entry which is preliminary data.</text>
</comment>
<reference evidence="3" key="1">
    <citation type="submission" date="2021-02" db="EMBL/GenBank/DDBJ databases">
        <authorList>
            <person name="Nowell W R."/>
        </authorList>
    </citation>
    <scope>NUCLEOTIDE SEQUENCE</scope>
</reference>
<dbReference type="InterPro" id="IPR036291">
    <property type="entry name" value="NAD(P)-bd_dom_sf"/>
</dbReference>
<dbReference type="Proteomes" id="UP000677228">
    <property type="component" value="Unassembled WGS sequence"/>
</dbReference>
<evidence type="ECO:0000313" key="5">
    <source>
        <dbReference type="Proteomes" id="UP000677228"/>
    </source>
</evidence>
<name>A0A8S2FRL9_9BILA</name>
<dbReference type="EMBL" id="CAJNOK010037187">
    <property type="protein sequence ID" value="CAF1528793.1"/>
    <property type="molecule type" value="Genomic_DNA"/>
</dbReference>
<dbReference type="GO" id="GO:0051287">
    <property type="term" value="F:NAD binding"/>
    <property type="evidence" value="ECO:0007669"/>
    <property type="project" value="InterPro"/>
</dbReference>
<proteinExistence type="predicted"/>
<dbReference type="Pfam" id="PF03721">
    <property type="entry name" value="UDPG_MGDP_dh_N"/>
    <property type="match status" value="1"/>
</dbReference>
<dbReference type="Proteomes" id="UP000682733">
    <property type="component" value="Unassembled WGS sequence"/>
</dbReference>
<accession>A0A8S2FRL9</accession>
<evidence type="ECO:0000313" key="3">
    <source>
        <dbReference type="EMBL" id="CAF1528793.1"/>
    </source>
</evidence>
<comment type="catalytic activity">
    <reaction evidence="1">
        <text>UDP-alpha-D-glucose + 2 NAD(+) + H2O = UDP-alpha-D-glucuronate + 2 NADH + 3 H(+)</text>
        <dbReference type="Rhea" id="RHEA:23596"/>
        <dbReference type="ChEBI" id="CHEBI:15377"/>
        <dbReference type="ChEBI" id="CHEBI:15378"/>
        <dbReference type="ChEBI" id="CHEBI:57540"/>
        <dbReference type="ChEBI" id="CHEBI:57945"/>
        <dbReference type="ChEBI" id="CHEBI:58052"/>
        <dbReference type="ChEBI" id="CHEBI:58885"/>
        <dbReference type="EC" id="1.1.1.22"/>
    </reaction>
</comment>
<organism evidence="3 5">
    <name type="scientific">Didymodactylos carnosus</name>
    <dbReference type="NCBI Taxonomy" id="1234261"/>
    <lineage>
        <taxon>Eukaryota</taxon>
        <taxon>Metazoa</taxon>
        <taxon>Spiralia</taxon>
        <taxon>Gnathifera</taxon>
        <taxon>Rotifera</taxon>
        <taxon>Eurotatoria</taxon>
        <taxon>Bdelloidea</taxon>
        <taxon>Philodinida</taxon>
        <taxon>Philodinidae</taxon>
        <taxon>Didymodactylos</taxon>
    </lineage>
</organism>
<dbReference type="Gene3D" id="3.40.50.720">
    <property type="entry name" value="NAD(P)-binding Rossmann-like Domain"/>
    <property type="match status" value="1"/>
</dbReference>
<dbReference type="AlphaFoldDB" id="A0A8S2FRL9"/>
<dbReference type="PANTHER" id="PTHR11374">
    <property type="entry name" value="UDP-GLUCOSE DEHYDROGENASE/UDP-MANNAC DEHYDROGENASE"/>
    <property type="match status" value="1"/>
</dbReference>
<feature type="domain" description="UDP-glucose/GDP-mannose dehydrogenase N-terminal" evidence="2">
    <location>
        <begin position="24"/>
        <end position="113"/>
    </location>
</feature>
<sequence length="127" mass="13522">DTGKDRGDAASIGSDNGENSSTFRICCIGAGYVGGPTCAIIASKCPHIIVTVVDISSERIAAWNSDSLPLFEPGLEAIVKKIRNHNLFFSTDTKKAIQEADLIFISVNTPTKSYGFGNVSECYTMGL</sequence>
<dbReference type="InterPro" id="IPR028356">
    <property type="entry name" value="UDPglc_DH_euk"/>
</dbReference>
<dbReference type="GO" id="GO:0003979">
    <property type="term" value="F:UDP-glucose 6-dehydrogenase activity"/>
    <property type="evidence" value="ECO:0007669"/>
    <property type="project" value="UniProtKB-EC"/>
</dbReference>
<feature type="non-terminal residue" evidence="3">
    <location>
        <position position="127"/>
    </location>
</feature>
<dbReference type="SUPFAM" id="SSF51735">
    <property type="entry name" value="NAD(P)-binding Rossmann-fold domains"/>
    <property type="match status" value="1"/>
</dbReference>
<dbReference type="EMBL" id="CAJOBA010059400">
    <property type="protein sequence ID" value="CAF4315562.1"/>
    <property type="molecule type" value="Genomic_DNA"/>
</dbReference>
<protein>
    <recommendedName>
        <fullName evidence="2">UDP-glucose/GDP-mannose dehydrogenase N-terminal domain-containing protein</fullName>
    </recommendedName>
</protein>
<dbReference type="GO" id="GO:0005634">
    <property type="term" value="C:nucleus"/>
    <property type="evidence" value="ECO:0007669"/>
    <property type="project" value="TreeGrafter"/>
</dbReference>